<dbReference type="EMBL" id="CM056742">
    <property type="protein sequence ID" value="KAJ8677685.1"/>
    <property type="molecule type" value="Genomic_DNA"/>
</dbReference>
<dbReference type="Proteomes" id="UP001239111">
    <property type="component" value="Chromosome 2"/>
</dbReference>
<organism evidence="1 2">
    <name type="scientific">Eretmocerus hayati</name>
    <dbReference type="NCBI Taxonomy" id="131215"/>
    <lineage>
        <taxon>Eukaryota</taxon>
        <taxon>Metazoa</taxon>
        <taxon>Ecdysozoa</taxon>
        <taxon>Arthropoda</taxon>
        <taxon>Hexapoda</taxon>
        <taxon>Insecta</taxon>
        <taxon>Pterygota</taxon>
        <taxon>Neoptera</taxon>
        <taxon>Endopterygota</taxon>
        <taxon>Hymenoptera</taxon>
        <taxon>Apocrita</taxon>
        <taxon>Proctotrupomorpha</taxon>
        <taxon>Chalcidoidea</taxon>
        <taxon>Aphelinidae</taxon>
        <taxon>Aphelininae</taxon>
        <taxon>Eretmocerus</taxon>
    </lineage>
</organism>
<keyword evidence="2" id="KW-1185">Reference proteome</keyword>
<accession>A0ACC2P7B6</accession>
<evidence type="ECO:0000313" key="1">
    <source>
        <dbReference type="EMBL" id="KAJ8677685.1"/>
    </source>
</evidence>
<proteinExistence type="predicted"/>
<gene>
    <name evidence="1" type="ORF">QAD02_013472</name>
</gene>
<comment type="caution">
    <text evidence="1">The sequence shown here is derived from an EMBL/GenBank/DDBJ whole genome shotgun (WGS) entry which is preliminary data.</text>
</comment>
<reference evidence="1" key="1">
    <citation type="submission" date="2023-04" db="EMBL/GenBank/DDBJ databases">
        <title>A chromosome-level genome assembly of the parasitoid wasp Eretmocerus hayati.</title>
        <authorList>
            <person name="Zhong Y."/>
            <person name="Liu S."/>
            <person name="Liu Y."/>
        </authorList>
    </citation>
    <scope>NUCLEOTIDE SEQUENCE</scope>
    <source>
        <strain evidence="1">ZJU_SS_LIU_2023</strain>
    </source>
</reference>
<protein>
    <submittedName>
        <fullName evidence="1">Uncharacterized protein</fullName>
    </submittedName>
</protein>
<evidence type="ECO:0000313" key="2">
    <source>
        <dbReference type="Proteomes" id="UP001239111"/>
    </source>
</evidence>
<name>A0ACC2P7B6_9HYME</name>
<sequence>MHRLVGRLAPHPYLSRYSRDLSESESEHSRQWYQAHVDENVSPIGSGKVLTAQIRKLLRLEAKSAMPSQCTDKSGSSNIDLKSVTLEEMRQQVRKASENLFTVLQTIVSVESHCNSGVENSISGRVELLPRSNAEIQNKKLANINQEICLPLTGPPIEIVPNFSKPCNDDSDVKYLGISNTIKPVINQSAKCNTKSGMSFNEPESAANMPCINDTGITANLTCTGSPGLSAVAPFIHDPSMTANAAYTNTAGSGAATPYVQTVEPANANAPRVSAAAPCAQGTSITAAMRYMQSTSETVTPAYTCTSGIP</sequence>